<reference evidence="3 4" key="1">
    <citation type="submission" date="2018-10" db="EMBL/GenBank/DDBJ databases">
        <title>Genome sequencing of Mucilaginibacter sp. HYN0043.</title>
        <authorList>
            <person name="Kim M."/>
            <person name="Yi H."/>
        </authorList>
    </citation>
    <scope>NUCLEOTIDE SEQUENCE [LARGE SCALE GENOMIC DNA]</scope>
    <source>
        <strain evidence="3 4">HYN0043</strain>
    </source>
</reference>
<evidence type="ECO:0000313" key="4">
    <source>
        <dbReference type="Proteomes" id="UP000270046"/>
    </source>
</evidence>
<evidence type="ECO:0000313" key="3">
    <source>
        <dbReference type="EMBL" id="AYL98799.1"/>
    </source>
</evidence>
<feature type="region of interest" description="Disordered" evidence="2">
    <location>
        <begin position="436"/>
        <end position="466"/>
    </location>
</feature>
<evidence type="ECO:0008006" key="5">
    <source>
        <dbReference type="Google" id="ProtNLM"/>
    </source>
</evidence>
<organism evidence="3 4">
    <name type="scientific">Mucilaginibacter celer</name>
    <dbReference type="NCBI Taxonomy" id="2305508"/>
    <lineage>
        <taxon>Bacteria</taxon>
        <taxon>Pseudomonadati</taxon>
        <taxon>Bacteroidota</taxon>
        <taxon>Sphingobacteriia</taxon>
        <taxon>Sphingobacteriales</taxon>
        <taxon>Sphingobacteriaceae</taxon>
        <taxon>Mucilaginibacter</taxon>
    </lineage>
</organism>
<feature type="repeat" description="TPR" evidence="1">
    <location>
        <begin position="301"/>
        <end position="334"/>
    </location>
</feature>
<dbReference type="EMBL" id="CP032869">
    <property type="protein sequence ID" value="AYL98799.1"/>
    <property type="molecule type" value="Genomic_DNA"/>
</dbReference>
<dbReference type="RefSeq" id="WP_119407067.1">
    <property type="nucleotide sequence ID" value="NZ_CP032869.1"/>
</dbReference>
<name>A0A494VWM9_9SPHI</name>
<protein>
    <recommendedName>
        <fullName evidence="5">Tetratricopeptide repeat protein</fullName>
    </recommendedName>
</protein>
<evidence type="ECO:0000256" key="2">
    <source>
        <dbReference type="SAM" id="MobiDB-lite"/>
    </source>
</evidence>
<dbReference type="PROSITE" id="PS51257">
    <property type="entry name" value="PROKAR_LIPOPROTEIN"/>
    <property type="match status" value="1"/>
</dbReference>
<evidence type="ECO:0000256" key="1">
    <source>
        <dbReference type="PROSITE-ProRule" id="PRU00339"/>
    </source>
</evidence>
<keyword evidence="1" id="KW-0802">TPR repeat</keyword>
<feature type="compositionally biased region" description="Low complexity" evidence="2">
    <location>
        <begin position="452"/>
        <end position="465"/>
    </location>
</feature>
<dbReference type="InterPro" id="IPR019734">
    <property type="entry name" value="TPR_rpt"/>
</dbReference>
<dbReference type="AlphaFoldDB" id="A0A494VWM9"/>
<keyword evidence="4" id="KW-1185">Reference proteome</keyword>
<accession>A0A494VWM9</accession>
<dbReference type="OrthoDB" id="1522549at2"/>
<gene>
    <name evidence="3" type="ORF">HYN43_027565</name>
</gene>
<dbReference type="InterPro" id="IPR011990">
    <property type="entry name" value="TPR-like_helical_dom_sf"/>
</dbReference>
<dbReference type="PROSITE" id="PS50005">
    <property type="entry name" value="TPR"/>
    <property type="match status" value="1"/>
</dbReference>
<dbReference type="Proteomes" id="UP000270046">
    <property type="component" value="Chromosome"/>
</dbReference>
<dbReference type="KEGG" id="muh:HYN43_027565"/>
<proteinExistence type="predicted"/>
<dbReference type="SMART" id="SM00028">
    <property type="entry name" value="TPR"/>
    <property type="match status" value="3"/>
</dbReference>
<dbReference type="Gene3D" id="1.25.40.10">
    <property type="entry name" value="Tetratricopeptide repeat domain"/>
    <property type="match status" value="4"/>
</dbReference>
<sequence length="987" mass="112195">MRRVSSTIKQKTGIFLLSAIIVIAAGCSLEKQSGFNRTMQNLTAHYNILFNANEILRLKQESYAAAFPDAYNEILSVYPDTTAQTGTPDKDLEEAVKKANKIISIKEQSHYLGDAYLVLGKARYLEASYFDAVEYFNYVILSFGKQAKLKQEARVWKARGLMYLNQLPLAKATIDSAIQDINPKKSIPADVYAAKLQYDIITQDYTEAEEMAKQAIKYSHTKSLTLRWTFILAQLQELNLKAGDAYQNYTRIVKSNASFEMAFNANLNRIRIQDNQNGIKTSKIDLLRSLLKNEDNADFNDQIWYQIGEQQFRAGEIDNALKSYKKSVRVSTKNQNQKGLSYLRIAEVDFKNKADYANAKLYYDSTLTNLSPNYPGYQLIRKKADNLQILTKLLETISREDTLQMLAALDEKTRDARIDAMVARKTRIQQQAVNAEAANANNGTVQNAFDRNNNSQSANSSNNRSTGSNFYFYNNSAISQGYNDFKRLWGNRKLEDNWRRSRRSNAGIPTASSGIAQTADPDAPVGSAAYNANNTSAGAYRQELTKNLPLTPALLQQSNMRIYDAYFEMANFYRDVLEDKKEAIATYEALLARFPQSNDKPSIYYNLYRLYADIDINKSNNYKNRVLKEFPESIFAKVILDPDYARKLDDVNAEFNGYYNQVYQLYAQKQYAKVVGSADDLLKKYPDNRYAPQLYYLKAIAAGHQEKLAPFQTDLQMIAAKYPQDKLVTPLVNQHLAYIDSNRTEIAARPVVLYDDDPNEIPFTPPVAYQKQTEYRKPYVAEAVVPQQRIERDKQIENTKAPAAKIQPQTPQQQAAKIGDIQIPLPKHEIPPMSNAPDIAVQPAPKQQDSVVTKPPVAISNVPVVNYIFSKRDSSFYFFVVNVATGTTNLASSRFGIGQFNRTHYANVPIFHLIKGVGADNQLIYVGRFYSLDDVKAYARAIIPLMPDIMKVPKDKYSFFIITKENLDKLATQKILESYIDYYQKFY</sequence>